<dbReference type="RefSeq" id="WP_200355525.1">
    <property type="nucleotide sequence ID" value="NZ_JAENIL010000017.1"/>
</dbReference>
<keyword evidence="3" id="KW-1185">Reference proteome</keyword>
<accession>A0A934VQV8</accession>
<dbReference type="AlphaFoldDB" id="A0A934VQV8"/>
<dbReference type="PANTHER" id="PTHR33608:SF12">
    <property type="entry name" value="DUF58 DOMAIN-CONTAINING PROTEIN"/>
    <property type="match status" value="1"/>
</dbReference>
<reference evidence="2" key="1">
    <citation type="submission" date="2021-01" db="EMBL/GenBank/DDBJ databases">
        <title>Modified the classification status of verrucomicrobia.</title>
        <authorList>
            <person name="Feng X."/>
        </authorList>
    </citation>
    <scope>NUCLEOTIDE SEQUENCE</scope>
    <source>
        <strain evidence="2">KCTC 13126</strain>
    </source>
</reference>
<evidence type="ECO:0000313" key="2">
    <source>
        <dbReference type="EMBL" id="MBK1877310.1"/>
    </source>
</evidence>
<dbReference type="Proteomes" id="UP000617628">
    <property type="component" value="Unassembled WGS sequence"/>
</dbReference>
<sequence>MKSLVRLRAQARGFSFLPKQPVRSLLSGKHASKIRGRGLDFEELRHYRIGDDIRTIDWKATNRTGKPQVRVYTEERERPVLLIVDQRISMFFGSKVKMKSVVAAELAALVAWRVLDAPDRVGGIIFNDNEIQTIRPERSQRNLMRLFGEIVRLNQALGRQGSNSPENNQLNAALTRAERLCSHDFLIILLSDFSGWNSESVKRIRRLARHNDVIASLVFDPLEKDLPSNRKFVASDGSKQIEVAPNLEHLAARFSKSFSTRSEAIESKLNRYGVPVIPIHTVTSAAAQVRQAIGKLESFR</sequence>
<dbReference type="EMBL" id="JAENIL010000017">
    <property type="protein sequence ID" value="MBK1877310.1"/>
    <property type="molecule type" value="Genomic_DNA"/>
</dbReference>
<proteinExistence type="predicted"/>
<dbReference type="InterPro" id="IPR036465">
    <property type="entry name" value="vWFA_dom_sf"/>
</dbReference>
<dbReference type="InterPro" id="IPR002881">
    <property type="entry name" value="DUF58"/>
</dbReference>
<dbReference type="Pfam" id="PF01882">
    <property type="entry name" value="DUF58"/>
    <property type="match status" value="1"/>
</dbReference>
<protein>
    <submittedName>
        <fullName evidence="2">DUF58 domain-containing protein</fullName>
    </submittedName>
</protein>
<name>A0A934VQV8_9BACT</name>
<organism evidence="2 3">
    <name type="scientific">Pelagicoccus mobilis</name>
    <dbReference type="NCBI Taxonomy" id="415221"/>
    <lineage>
        <taxon>Bacteria</taxon>
        <taxon>Pseudomonadati</taxon>
        <taxon>Verrucomicrobiota</taxon>
        <taxon>Opitutia</taxon>
        <taxon>Puniceicoccales</taxon>
        <taxon>Pelagicoccaceae</taxon>
        <taxon>Pelagicoccus</taxon>
    </lineage>
</organism>
<gene>
    <name evidence="2" type="ORF">JIN87_10545</name>
</gene>
<dbReference type="PANTHER" id="PTHR33608">
    <property type="entry name" value="BLL2464 PROTEIN"/>
    <property type="match status" value="1"/>
</dbReference>
<comment type="caution">
    <text evidence="2">The sequence shown here is derived from an EMBL/GenBank/DDBJ whole genome shotgun (WGS) entry which is preliminary data.</text>
</comment>
<dbReference type="SUPFAM" id="SSF53300">
    <property type="entry name" value="vWA-like"/>
    <property type="match status" value="1"/>
</dbReference>
<feature type="domain" description="DUF58" evidence="1">
    <location>
        <begin position="43"/>
        <end position="244"/>
    </location>
</feature>
<evidence type="ECO:0000259" key="1">
    <source>
        <dbReference type="Pfam" id="PF01882"/>
    </source>
</evidence>
<evidence type="ECO:0000313" key="3">
    <source>
        <dbReference type="Proteomes" id="UP000617628"/>
    </source>
</evidence>